<organism evidence="4 5">
    <name type="scientific">Actinacidiphila alni</name>
    <dbReference type="NCBI Taxonomy" id="380248"/>
    <lineage>
        <taxon>Bacteria</taxon>
        <taxon>Bacillati</taxon>
        <taxon>Actinomycetota</taxon>
        <taxon>Actinomycetes</taxon>
        <taxon>Kitasatosporales</taxon>
        <taxon>Streptomycetaceae</taxon>
        <taxon>Actinacidiphila</taxon>
    </lineage>
</organism>
<dbReference type="PANTHER" id="PTHR35526:SF3">
    <property type="entry name" value="ANTI-SIGMA-F FACTOR RSBW"/>
    <property type="match status" value="1"/>
</dbReference>
<feature type="domain" description="Histidine kinase/HSP90-like ATPase" evidence="3">
    <location>
        <begin position="21"/>
        <end position="151"/>
    </location>
</feature>
<feature type="region of interest" description="Disordered" evidence="2">
    <location>
        <begin position="64"/>
        <end position="86"/>
    </location>
</feature>
<name>A0A1I1Z837_9ACTN</name>
<dbReference type="STRING" id="380248.SAMN05216251_102355"/>
<keyword evidence="1" id="KW-0808">Transferase</keyword>
<evidence type="ECO:0000256" key="2">
    <source>
        <dbReference type="SAM" id="MobiDB-lite"/>
    </source>
</evidence>
<dbReference type="CDD" id="cd16936">
    <property type="entry name" value="HATPase_RsbW-like"/>
    <property type="match status" value="1"/>
</dbReference>
<sequence>MSLMVAQEVPTSSTMALPHGPTGVAVARRKLRSELCAQDVPEPVIDDAVLILSELLSNSFRHARPLEDRGGGANGTAAKDKGAGRTAGADCGIRAAWAIGEDGLLAVEVTDGGGPTRPRPSSPSLSARGGRGLGIVGTLSLRWGVRDDAPGEVTVWAVLPVRARHARRDTQLTVGGRPGHTAGSLDLADSLEALGALGVLDDLAPVTAPADLNRAEDRTEDRAGARPVRDGGSTHR</sequence>
<dbReference type="PANTHER" id="PTHR35526">
    <property type="entry name" value="ANTI-SIGMA-F FACTOR RSBW-RELATED"/>
    <property type="match status" value="1"/>
</dbReference>
<feature type="compositionally biased region" description="Basic and acidic residues" evidence="2">
    <location>
        <begin position="213"/>
        <end position="236"/>
    </location>
</feature>
<evidence type="ECO:0000313" key="4">
    <source>
        <dbReference type="EMBL" id="SFE27911.1"/>
    </source>
</evidence>
<keyword evidence="1" id="KW-0723">Serine/threonine-protein kinase</keyword>
<evidence type="ECO:0000256" key="1">
    <source>
        <dbReference type="ARBA" id="ARBA00022527"/>
    </source>
</evidence>
<dbReference type="InterPro" id="IPR003594">
    <property type="entry name" value="HATPase_dom"/>
</dbReference>
<keyword evidence="1" id="KW-0418">Kinase</keyword>
<feature type="region of interest" description="Disordered" evidence="2">
    <location>
        <begin position="211"/>
        <end position="236"/>
    </location>
</feature>
<accession>A0A1I1Z837</accession>
<dbReference type="InterPro" id="IPR050267">
    <property type="entry name" value="Anti-sigma-factor_SerPK"/>
</dbReference>
<keyword evidence="5" id="KW-1185">Reference proteome</keyword>
<reference evidence="4 5" key="1">
    <citation type="submission" date="2016-10" db="EMBL/GenBank/DDBJ databases">
        <authorList>
            <person name="de Groot N.N."/>
        </authorList>
    </citation>
    <scope>NUCLEOTIDE SEQUENCE [LARGE SCALE GENOMIC DNA]</scope>
    <source>
        <strain evidence="4 5">CGMCC 4.3510</strain>
    </source>
</reference>
<feature type="region of interest" description="Disordered" evidence="2">
    <location>
        <begin position="110"/>
        <end position="129"/>
    </location>
</feature>
<dbReference type="Pfam" id="PF13581">
    <property type="entry name" value="HATPase_c_2"/>
    <property type="match status" value="1"/>
</dbReference>
<dbReference type="InterPro" id="IPR036890">
    <property type="entry name" value="HATPase_C_sf"/>
</dbReference>
<dbReference type="SUPFAM" id="SSF55874">
    <property type="entry name" value="ATPase domain of HSP90 chaperone/DNA topoisomerase II/histidine kinase"/>
    <property type="match status" value="1"/>
</dbReference>
<dbReference type="AlphaFoldDB" id="A0A1I1Z837"/>
<dbReference type="EMBL" id="FONG01000002">
    <property type="protein sequence ID" value="SFE27911.1"/>
    <property type="molecule type" value="Genomic_DNA"/>
</dbReference>
<evidence type="ECO:0000259" key="3">
    <source>
        <dbReference type="Pfam" id="PF13581"/>
    </source>
</evidence>
<proteinExistence type="predicted"/>
<dbReference type="Proteomes" id="UP000199323">
    <property type="component" value="Unassembled WGS sequence"/>
</dbReference>
<protein>
    <recommendedName>
        <fullName evidence="3">Histidine kinase/HSP90-like ATPase domain-containing protein</fullName>
    </recommendedName>
</protein>
<evidence type="ECO:0000313" key="5">
    <source>
        <dbReference type="Proteomes" id="UP000199323"/>
    </source>
</evidence>
<dbReference type="Gene3D" id="3.30.565.10">
    <property type="entry name" value="Histidine kinase-like ATPase, C-terminal domain"/>
    <property type="match status" value="1"/>
</dbReference>
<gene>
    <name evidence="4" type="ORF">SAMN05216251_102355</name>
</gene>
<dbReference type="GO" id="GO:0004674">
    <property type="term" value="F:protein serine/threonine kinase activity"/>
    <property type="evidence" value="ECO:0007669"/>
    <property type="project" value="UniProtKB-KW"/>
</dbReference>